<evidence type="ECO:0000313" key="2">
    <source>
        <dbReference type="Proteomes" id="UP000824160"/>
    </source>
</evidence>
<accession>A0A9D1KR75</accession>
<organism evidence="1 2">
    <name type="scientific">Candidatus Faecivivens stercoripullorum</name>
    <dbReference type="NCBI Taxonomy" id="2840805"/>
    <lineage>
        <taxon>Bacteria</taxon>
        <taxon>Bacillati</taxon>
        <taxon>Bacillota</taxon>
        <taxon>Clostridia</taxon>
        <taxon>Eubacteriales</taxon>
        <taxon>Oscillospiraceae</taxon>
        <taxon>Oscillospiraceae incertae sedis</taxon>
        <taxon>Candidatus Faecivivens</taxon>
    </lineage>
</organism>
<dbReference type="EMBL" id="DVLW01000033">
    <property type="protein sequence ID" value="HIT93805.1"/>
    <property type="molecule type" value="Genomic_DNA"/>
</dbReference>
<reference evidence="1" key="2">
    <citation type="journal article" date="2021" name="PeerJ">
        <title>Extensive microbial diversity within the chicken gut microbiome revealed by metagenomics and culture.</title>
        <authorList>
            <person name="Gilroy R."/>
            <person name="Ravi A."/>
            <person name="Getino M."/>
            <person name="Pursley I."/>
            <person name="Horton D.L."/>
            <person name="Alikhan N.F."/>
            <person name="Baker D."/>
            <person name="Gharbi K."/>
            <person name="Hall N."/>
            <person name="Watson M."/>
            <person name="Adriaenssens E.M."/>
            <person name="Foster-Nyarko E."/>
            <person name="Jarju S."/>
            <person name="Secka A."/>
            <person name="Antonio M."/>
            <person name="Oren A."/>
            <person name="Chaudhuri R.R."/>
            <person name="La Ragione R."/>
            <person name="Hildebrand F."/>
            <person name="Pallen M.J."/>
        </authorList>
    </citation>
    <scope>NUCLEOTIDE SEQUENCE</scope>
    <source>
        <strain evidence="1">ChiBcec7-5410</strain>
    </source>
</reference>
<protein>
    <submittedName>
        <fullName evidence="1">Uncharacterized protein</fullName>
    </submittedName>
</protein>
<evidence type="ECO:0000313" key="1">
    <source>
        <dbReference type="EMBL" id="HIT93805.1"/>
    </source>
</evidence>
<gene>
    <name evidence="1" type="ORF">IAC43_01320</name>
</gene>
<name>A0A9D1KR75_9FIRM</name>
<sequence length="85" mass="9553">MLHCHLVCFNCRAVIHAEFFRIACLRDSVPDACGKNSACVIVPTRHGWVPLMLHLSGVDIPDGLHFVLVYRPWLYDAAGIPLRID</sequence>
<proteinExistence type="predicted"/>
<dbReference type="AlphaFoldDB" id="A0A9D1KR75"/>
<reference evidence="1" key="1">
    <citation type="submission" date="2020-10" db="EMBL/GenBank/DDBJ databases">
        <authorList>
            <person name="Gilroy R."/>
        </authorList>
    </citation>
    <scope>NUCLEOTIDE SEQUENCE</scope>
    <source>
        <strain evidence="1">ChiBcec7-5410</strain>
    </source>
</reference>
<dbReference type="Proteomes" id="UP000824160">
    <property type="component" value="Unassembled WGS sequence"/>
</dbReference>
<comment type="caution">
    <text evidence="1">The sequence shown here is derived from an EMBL/GenBank/DDBJ whole genome shotgun (WGS) entry which is preliminary data.</text>
</comment>